<dbReference type="EMBL" id="AP017369">
    <property type="protein sequence ID" value="BAU95097.1"/>
    <property type="molecule type" value="Genomic_DNA"/>
</dbReference>
<dbReference type="RefSeq" id="WP_096454645.1">
    <property type="nucleotide sequence ID" value="NZ_AP017369.1"/>
</dbReference>
<dbReference type="EC" id="3.6.1.9" evidence="3"/>
<comment type="caution">
    <text evidence="3">Lacks conserved residue(s) required for the propagation of feature annotation.</text>
</comment>
<dbReference type="GO" id="GO:0009117">
    <property type="term" value="P:nucleotide metabolic process"/>
    <property type="evidence" value="ECO:0007669"/>
    <property type="project" value="UniProtKB-KW"/>
</dbReference>
<comment type="subcellular location">
    <subcellularLocation>
        <location evidence="3">Cytoplasm</location>
    </subcellularLocation>
</comment>
<dbReference type="CDD" id="cd00555">
    <property type="entry name" value="Maf"/>
    <property type="match status" value="1"/>
</dbReference>
<comment type="cofactor">
    <cofactor evidence="1 3">
        <name>a divalent metal cation</name>
        <dbReference type="ChEBI" id="CHEBI:60240"/>
    </cofactor>
</comment>
<feature type="active site" description="Proton acceptor" evidence="3">
    <location>
        <position position="72"/>
    </location>
</feature>
<gene>
    <name evidence="4" type="primary">maf</name>
    <name evidence="4" type="ORF">N24_0835</name>
</gene>
<dbReference type="Pfam" id="PF02545">
    <property type="entry name" value="Maf"/>
    <property type="match status" value="1"/>
</dbReference>
<comment type="function">
    <text evidence="3">Nucleoside triphosphate pyrophosphatase. May have a dual role in cell division arrest and in preventing the incorporation of modified nucleotides into cellular nucleic acids.</text>
</comment>
<dbReference type="GO" id="GO:0047429">
    <property type="term" value="F:nucleoside triphosphate diphosphatase activity"/>
    <property type="evidence" value="ECO:0007669"/>
    <property type="project" value="UniProtKB-EC"/>
</dbReference>
<reference evidence="4 5" key="1">
    <citation type="submission" date="2016-02" db="EMBL/GenBank/DDBJ databases">
        <title>Corynebacterium glutamicum N24 whole genome sequencing project.</title>
        <authorList>
            <person name="Matsutani M."/>
            <person name="Nangtapong N."/>
            <person name="Yakushi T."/>
            <person name="Matsushita K."/>
        </authorList>
    </citation>
    <scope>NUCLEOTIDE SEQUENCE [LARGE SCALE GENOMIC DNA]</scope>
    <source>
        <strain evidence="4 5">N24</strain>
    </source>
</reference>
<dbReference type="Gene3D" id="3.90.950.10">
    <property type="match status" value="1"/>
</dbReference>
<keyword evidence="2 3" id="KW-0378">Hydrolase</keyword>
<dbReference type="PIRSF" id="PIRSF006305">
    <property type="entry name" value="Maf"/>
    <property type="match status" value="1"/>
</dbReference>
<keyword evidence="3" id="KW-0963">Cytoplasm</keyword>
<name>A0A160PMN0_9CORY</name>
<dbReference type="NCBIfam" id="TIGR00172">
    <property type="entry name" value="maf"/>
    <property type="match status" value="1"/>
</dbReference>
<dbReference type="SUPFAM" id="SSF52972">
    <property type="entry name" value="ITPase-like"/>
    <property type="match status" value="1"/>
</dbReference>
<evidence type="ECO:0000256" key="2">
    <source>
        <dbReference type="ARBA" id="ARBA00022801"/>
    </source>
</evidence>
<keyword evidence="3" id="KW-0546">Nucleotide metabolism</keyword>
<protein>
    <recommendedName>
        <fullName evidence="3">Nucleoside triphosphate pyrophosphatase</fullName>
        <ecNumber evidence="3">3.6.1.9</ecNumber>
    </recommendedName>
    <alternativeName>
        <fullName evidence="3">Nucleotide pyrophosphatase</fullName>
        <shortName evidence="3">Nucleotide PPase</shortName>
    </alternativeName>
</protein>
<proteinExistence type="inferred from homology"/>
<dbReference type="HAMAP" id="MF_00528">
    <property type="entry name" value="Maf"/>
    <property type="match status" value="1"/>
</dbReference>
<comment type="catalytic activity">
    <reaction evidence="3">
        <text>a 2'-deoxyribonucleoside 5'-triphosphate + H2O = a 2'-deoxyribonucleoside 5'-phosphate + diphosphate + H(+)</text>
        <dbReference type="Rhea" id="RHEA:44644"/>
        <dbReference type="ChEBI" id="CHEBI:15377"/>
        <dbReference type="ChEBI" id="CHEBI:15378"/>
        <dbReference type="ChEBI" id="CHEBI:33019"/>
        <dbReference type="ChEBI" id="CHEBI:61560"/>
        <dbReference type="ChEBI" id="CHEBI:65317"/>
        <dbReference type="EC" id="3.6.1.9"/>
    </reaction>
</comment>
<dbReference type="GO" id="GO:0005737">
    <property type="term" value="C:cytoplasm"/>
    <property type="evidence" value="ECO:0007669"/>
    <property type="project" value="UniProtKB-SubCell"/>
</dbReference>
<organism evidence="4 5">
    <name type="scientific">Corynebacterium suranareeae</name>
    <dbReference type="NCBI Taxonomy" id="2506452"/>
    <lineage>
        <taxon>Bacteria</taxon>
        <taxon>Bacillati</taxon>
        <taxon>Actinomycetota</taxon>
        <taxon>Actinomycetes</taxon>
        <taxon>Mycobacteriales</taxon>
        <taxon>Corynebacteriaceae</taxon>
        <taxon>Corynebacterium</taxon>
    </lineage>
</organism>
<keyword evidence="5" id="KW-1185">Reference proteome</keyword>
<evidence type="ECO:0000313" key="4">
    <source>
        <dbReference type="EMBL" id="BAU95097.1"/>
    </source>
</evidence>
<dbReference type="InterPro" id="IPR029001">
    <property type="entry name" value="ITPase-like_fam"/>
</dbReference>
<accession>A0A160PMN0</accession>
<evidence type="ECO:0000256" key="3">
    <source>
        <dbReference type="HAMAP-Rule" id="MF_00528"/>
    </source>
</evidence>
<dbReference type="PANTHER" id="PTHR43213:SF5">
    <property type="entry name" value="BIFUNCTIONAL DTTP_UTP PYROPHOSPHATASE_METHYLTRANSFERASE PROTEIN-RELATED"/>
    <property type="match status" value="1"/>
</dbReference>
<comment type="catalytic activity">
    <reaction evidence="3">
        <text>a ribonucleoside 5'-triphosphate + H2O = a ribonucleoside 5'-phosphate + diphosphate + H(+)</text>
        <dbReference type="Rhea" id="RHEA:23996"/>
        <dbReference type="ChEBI" id="CHEBI:15377"/>
        <dbReference type="ChEBI" id="CHEBI:15378"/>
        <dbReference type="ChEBI" id="CHEBI:33019"/>
        <dbReference type="ChEBI" id="CHEBI:58043"/>
        <dbReference type="ChEBI" id="CHEBI:61557"/>
        <dbReference type="EC" id="3.6.1.9"/>
    </reaction>
</comment>
<dbReference type="AlphaFoldDB" id="A0A160PMN0"/>
<dbReference type="KEGG" id="csur:N24_0835"/>
<dbReference type="PANTHER" id="PTHR43213">
    <property type="entry name" value="BIFUNCTIONAL DTTP/UTP PYROPHOSPHATASE/METHYLTRANSFERASE PROTEIN-RELATED"/>
    <property type="match status" value="1"/>
</dbReference>
<evidence type="ECO:0000256" key="1">
    <source>
        <dbReference type="ARBA" id="ARBA00001968"/>
    </source>
</evidence>
<evidence type="ECO:0000313" key="5">
    <source>
        <dbReference type="Proteomes" id="UP000218244"/>
    </source>
</evidence>
<sequence>MQIVLASQSPSRRQILNSAGVEPLIHPADVDEDALIRSLNGAAPEEIVRQLALAKAKVVAPSYPGDVVIGGDSMLLIDATLQGKPHTREATIERWKQQRGKQATLITGHAIIYGDTVITESSATTIYFADASDTDIERYAASGEPLECAGAFTLEALGGWFIDSIEGDPSSVIGLSLPVVRRALYQLGFNASDFWNRA</sequence>
<dbReference type="Proteomes" id="UP000218244">
    <property type="component" value="Chromosome"/>
</dbReference>
<comment type="similarity">
    <text evidence="3">Belongs to the Maf family.</text>
</comment>
<dbReference type="InterPro" id="IPR003697">
    <property type="entry name" value="Maf-like"/>
</dbReference>